<dbReference type="AlphaFoldDB" id="A0A2I7M2U6"/>
<evidence type="ECO:0000313" key="4">
    <source>
        <dbReference type="Proteomes" id="UP000236447"/>
    </source>
</evidence>
<dbReference type="Gene3D" id="3.40.50.1110">
    <property type="entry name" value="SGNH hydrolase"/>
    <property type="match status" value="1"/>
</dbReference>
<feature type="region of interest" description="Disordered" evidence="1">
    <location>
        <begin position="222"/>
        <end position="280"/>
    </location>
</feature>
<dbReference type="CDD" id="cd01836">
    <property type="entry name" value="FeeA_FeeB_like"/>
    <property type="match status" value="1"/>
</dbReference>
<evidence type="ECO:0000313" key="3">
    <source>
        <dbReference type="EMBL" id="AUR00712.1"/>
    </source>
</evidence>
<protein>
    <submittedName>
        <fullName evidence="3">Lysophospholipase L1</fullName>
    </submittedName>
</protein>
<dbReference type="GO" id="GO:0004622">
    <property type="term" value="F:phosphatidylcholine lysophospholipase activity"/>
    <property type="evidence" value="ECO:0007669"/>
    <property type="project" value="TreeGrafter"/>
</dbReference>
<accession>A0A2I7M2U6</accession>
<evidence type="ECO:0000256" key="1">
    <source>
        <dbReference type="SAM" id="MobiDB-lite"/>
    </source>
</evidence>
<reference evidence="3 4" key="2">
    <citation type="journal article" date="2017" name="Genome Biol. Evol.">
        <title>Trajectories and Drivers of Genome Evolution in Surface-Associated Marine Phaeobacter.</title>
        <authorList>
            <person name="Freese H.M."/>
            <person name="Sikorski J."/>
            <person name="Bunk B."/>
            <person name="Scheuner C."/>
            <person name="Meier-Kolthoff J.P."/>
            <person name="Sproer C."/>
            <person name="Gram L."/>
            <person name="Overmann J."/>
        </authorList>
    </citation>
    <scope>NUCLEOTIDE SEQUENCE [LARGE SCALE GENOMIC DNA]</scope>
    <source>
        <strain evidence="3 4">P88</strain>
    </source>
</reference>
<dbReference type="SUPFAM" id="SSF52266">
    <property type="entry name" value="SGNH hydrolase"/>
    <property type="match status" value="1"/>
</dbReference>
<name>A0A2I7M2U6_9RHOB</name>
<gene>
    <name evidence="3" type="ORF">PhaeoP88_03391</name>
</gene>
<dbReference type="Proteomes" id="UP000236447">
    <property type="component" value="Chromosome"/>
</dbReference>
<proteinExistence type="predicted"/>
<sequence length="280" mass="30813">MQAINVRRRALRLPEPWGPRFGQLGRGAPLRLLIVGDSSAAGVGVGRQDDALCGQLTKKLTTGRHLTWRLEATTGHRSADALARVRALPPQTFDVAILALGVNDVTRLARRRRFHMEQSALIRLLRDRFGVTLVILSGVPPMADFPALPNPLAWVLGRHATRLDRVLAKLAAQDPNVVHLPFTIPPDPTLAAPDGYHPSAMAYTLWADTLAQTINAELSAPCDPSGATHLAQQRNGIDHQREPDHRESDHPRATELLAKDKDRSQKDHGGRDILQNADRR</sequence>
<dbReference type="PANTHER" id="PTHR30383">
    <property type="entry name" value="THIOESTERASE 1/PROTEASE 1/LYSOPHOSPHOLIPASE L1"/>
    <property type="match status" value="1"/>
</dbReference>
<dbReference type="InterPro" id="IPR051532">
    <property type="entry name" value="Ester_Hydrolysis_Enzymes"/>
</dbReference>
<dbReference type="EMBL" id="CP010725">
    <property type="protein sequence ID" value="AUR00712.1"/>
    <property type="molecule type" value="Genomic_DNA"/>
</dbReference>
<evidence type="ECO:0000259" key="2">
    <source>
        <dbReference type="Pfam" id="PF13472"/>
    </source>
</evidence>
<dbReference type="InterPro" id="IPR013830">
    <property type="entry name" value="SGNH_hydro"/>
</dbReference>
<feature type="compositionally biased region" description="Basic and acidic residues" evidence="1">
    <location>
        <begin position="236"/>
        <end position="280"/>
    </location>
</feature>
<organism evidence="3 4">
    <name type="scientific">Phaeobacter inhibens</name>
    <dbReference type="NCBI Taxonomy" id="221822"/>
    <lineage>
        <taxon>Bacteria</taxon>
        <taxon>Pseudomonadati</taxon>
        <taxon>Pseudomonadota</taxon>
        <taxon>Alphaproteobacteria</taxon>
        <taxon>Rhodobacterales</taxon>
        <taxon>Roseobacteraceae</taxon>
        <taxon>Phaeobacter</taxon>
    </lineage>
</organism>
<dbReference type="InterPro" id="IPR036514">
    <property type="entry name" value="SGNH_hydro_sf"/>
</dbReference>
<feature type="domain" description="SGNH hydrolase-type esterase" evidence="2">
    <location>
        <begin position="35"/>
        <end position="203"/>
    </location>
</feature>
<dbReference type="PANTHER" id="PTHR30383:SF24">
    <property type="entry name" value="THIOESTERASE 1_PROTEASE 1_LYSOPHOSPHOLIPASE L1"/>
    <property type="match status" value="1"/>
</dbReference>
<dbReference type="Pfam" id="PF13472">
    <property type="entry name" value="Lipase_GDSL_2"/>
    <property type="match status" value="1"/>
</dbReference>
<reference evidence="3 4" key="1">
    <citation type="journal article" date="2017" name="Front. Microbiol.">
        <title>Phaeobacter piscinae sp. nov., a species of the Roseobacter group and potential aquaculture probiont.</title>
        <authorList>
            <person name="Sonnenschein E.C."/>
            <person name="Phippen C.B.W."/>
            <person name="Nielsen K.F."/>
            <person name="Mateiu R.V."/>
            <person name="Melchiorsen J."/>
            <person name="Gram L."/>
            <person name="Overmann J."/>
            <person name="Freese H.M."/>
        </authorList>
    </citation>
    <scope>NUCLEOTIDE SEQUENCE [LARGE SCALE GENOMIC DNA]</scope>
    <source>
        <strain evidence="3 4">P88</strain>
    </source>
</reference>